<dbReference type="SUPFAM" id="SSF56784">
    <property type="entry name" value="HAD-like"/>
    <property type="match status" value="1"/>
</dbReference>
<evidence type="ECO:0000313" key="7">
    <source>
        <dbReference type="EMBL" id="CAE0607641.1"/>
    </source>
</evidence>
<dbReference type="InterPro" id="IPR003337">
    <property type="entry name" value="Trehalose_PPase"/>
</dbReference>
<dbReference type="EC" id="3.1.3.12" evidence="6"/>
<organism evidence="7">
    <name type="scientific">Picocystis salinarum</name>
    <dbReference type="NCBI Taxonomy" id="88271"/>
    <lineage>
        <taxon>Eukaryota</taxon>
        <taxon>Viridiplantae</taxon>
        <taxon>Chlorophyta</taxon>
        <taxon>Picocystophyceae</taxon>
        <taxon>Picocystales</taxon>
        <taxon>Picocystaceae</taxon>
        <taxon>Picocystis</taxon>
    </lineage>
</organism>
<dbReference type="Gene3D" id="3.30.70.1020">
    <property type="entry name" value="Trehalose-6-phosphate phosphatase related protein, domain 2"/>
    <property type="match status" value="1"/>
</dbReference>
<accession>A0A7S3UAA0</accession>
<dbReference type="InterPro" id="IPR044651">
    <property type="entry name" value="OTSB-like"/>
</dbReference>
<dbReference type="GO" id="GO:0004805">
    <property type="term" value="F:trehalose-phosphatase activity"/>
    <property type="evidence" value="ECO:0007669"/>
    <property type="project" value="UniProtKB-EC"/>
</dbReference>
<dbReference type="FunFam" id="3.30.70.1020:FF:000004">
    <property type="entry name" value="Trehalose 6-phosphate phosphatase"/>
    <property type="match status" value="1"/>
</dbReference>
<dbReference type="GO" id="GO:0005992">
    <property type="term" value="P:trehalose biosynthetic process"/>
    <property type="evidence" value="ECO:0007669"/>
    <property type="project" value="UniProtKB-UniPathway"/>
</dbReference>
<reference evidence="7" key="1">
    <citation type="submission" date="2021-01" db="EMBL/GenBank/DDBJ databases">
        <authorList>
            <person name="Corre E."/>
            <person name="Pelletier E."/>
            <person name="Niang G."/>
            <person name="Scheremetjew M."/>
            <person name="Finn R."/>
            <person name="Kale V."/>
            <person name="Holt S."/>
            <person name="Cochrane G."/>
            <person name="Meng A."/>
            <person name="Brown T."/>
            <person name="Cohen L."/>
        </authorList>
    </citation>
    <scope>NUCLEOTIDE SEQUENCE</scope>
    <source>
        <strain evidence="7">CCMP1897</strain>
    </source>
</reference>
<comment type="function">
    <text evidence="6">Removes the phosphate from trehalose 6-phosphate to produce free trehalose.</text>
</comment>
<name>A0A7S3UAA0_9CHLO</name>
<dbReference type="PANTHER" id="PTHR43768:SF3">
    <property type="entry name" value="TREHALOSE 6-PHOSPHATE PHOSPHATASE"/>
    <property type="match status" value="1"/>
</dbReference>
<keyword evidence="5 6" id="KW-0378">Hydrolase</keyword>
<dbReference type="Gene3D" id="3.40.50.1000">
    <property type="entry name" value="HAD superfamily/HAD-like"/>
    <property type="match status" value="1"/>
</dbReference>
<dbReference type="EMBL" id="HBIS01001650">
    <property type="protein sequence ID" value="CAE0607641.1"/>
    <property type="molecule type" value="Transcribed_RNA"/>
</dbReference>
<dbReference type="InterPro" id="IPR006379">
    <property type="entry name" value="HAD-SF_hydro_IIB"/>
</dbReference>
<evidence type="ECO:0000256" key="4">
    <source>
        <dbReference type="ARBA" id="ARBA00008770"/>
    </source>
</evidence>
<evidence type="ECO:0000256" key="1">
    <source>
        <dbReference type="ARBA" id="ARBA00000500"/>
    </source>
</evidence>
<evidence type="ECO:0000256" key="6">
    <source>
        <dbReference type="RuleBase" id="RU361117"/>
    </source>
</evidence>
<dbReference type="InterPro" id="IPR036412">
    <property type="entry name" value="HAD-like_sf"/>
</dbReference>
<evidence type="ECO:0000256" key="2">
    <source>
        <dbReference type="ARBA" id="ARBA00001968"/>
    </source>
</evidence>
<dbReference type="AlphaFoldDB" id="A0A7S3UAA0"/>
<dbReference type="NCBIfam" id="TIGR01484">
    <property type="entry name" value="HAD-SF-IIB"/>
    <property type="match status" value="1"/>
</dbReference>
<comment type="pathway">
    <text evidence="3 6">Glycan biosynthesis; trehalose biosynthesis.</text>
</comment>
<dbReference type="InterPro" id="IPR023214">
    <property type="entry name" value="HAD_sf"/>
</dbReference>
<evidence type="ECO:0000256" key="3">
    <source>
        <dbReference type="ARBA" id="ARBA00005199"/>
    </source>
</evidence>
<dbReference type="PANTHER" id="PTHR43768">
    <property type="entry name" value="TREHALOSE 6-PHOSPHATE PHOSPHATASE"/>
    <property type="match status" value="1"/>
</dbReference>
<proteinExistence type="inferred from homology"/>
<comment type="similarity">
    <text evidence="4 6">Belongs to the trehalose phosphatase family.</text>
</comment>
<protein>
    <recommendedName>
        <fullName evidence="6">Trehalose 6-phosphate phosphatase</fullName>
        <ecNumber evidence="6">3.1.3.12</ecNumber>
    </recommendedName>
</protein>
<comment type="cofactor">
    <cofactor evidence="2 6">
        <name>a divalent metal cation</name>
        <dbReference type="ChEBI" id="CHEBI:60240"/>
    </cofactor>
</comment>
<sequence length="306" mass="33869">MGDGTLRRTRNGWESETGRCVRVSDGCGTKRTLQAEHPCVLDNFSDLFAKFKGKRIVVFLDYDGTLTPIVNNPDEAELSESTRVVLKELASMFPTAIVSGRGLQKVLDFVKIGHICYAGSHGMDIAGPVEGPWCREGIRHRPAEQFEDMMTEIASALEERMVDIPGAMVENNKFCVTAHYRNCGAQNQCKVLDAVEEVVRDREGVKVTSGKKVLEIRPDLHWDKGRALLYLLSALSLDLDPDVIPVYIGDDTTDEDAFKVLKDHQPGGLGILVSSTPRKTAASFSLENTDKVREFLQKLVEWGSIG</sequence>
<gene>
    <name evidence="7" type="ORF">PSAL00342_LOCUS1458</name>
</gene>
<dbReference type="NCBIfam" id="TIGR00685">
    <property type="entry name" value="T6PP"/>
    <property type="match status" value="1"/>
</dbReference>
<comment type="catalytic activity">
    <reaction evidence="1 6">
        <text>alpha,alpha-trehalose 6-phosphate + H2O = alpha,alpha-trehalose + phosphate</text>
        <dbReference type="Rhea" id="RHEA:23420"/>
        <dbReference type="ChEBI" id="CHEBI:15377"/>
        <dbReference type="ChEBI" id="CHEBI:16551"/>
        <dbReference type="ChEBI" id="CHEBI:43474"/>
        <dbReference type="ChEBI" id="CHEBI:58429"/>
        <dbReference type="EC" id="3.1.3.12"/>
    </reaction>
</comment>
<dbReference type="UniPathway" id="UPA00299"/>
<evidence type="ECO:0000256" key="5">
    <source>
        <dbReference type="ARBA" id="ARBA00022801"/>
    </source>
</evidence>
<dbReference type="Pfam" id="PF02358">
    <property type="entry name" value="Trehalose_PPase"/>
    <property type="match status" value="1"/>
</dbReference>